<name>A0A6M4AY33_9SPHN</name>
<keyword evidence="2" id="KW-1185">Reference proteome</keyword>
<gene>
    <name evidence="1" type="ORF">GV829_09515</name>
</gene>
<protein>
    <recommendedName>
        <fullName evidence="3">DUF937 domain-containing protein</fullName>
    </recommendedName>
</protein>
<evidence type="ECO:0000313" key="2">
    <source>
        <dbReference type="Proteomes" id="UP000503018"/>
    </source>
</evidence>
<organism evidence="1 2">
    <name type="scientific">Sphingomonas lacunae</name>
    <dbReference type="NCBI Taxonomy" id="2698828"/>
    <lineage>
        <taxon>Bacteria</taxon>
        <taxon>Pseudomonadati</taxon>
        <taxon>Pseudomonadota</taxon>
        <taxon>Alphaproteobacteria</taxon>
        <taxon>Sphingomonadales</taxon>
        <taxon>Sphingomonadaceae</taxon>
        <taxon>Sphingomonas</taxon>
    </lineage>
</organism>
<reference evidence="1 2" key="1">
    <citation type="submission" date="2020-01" db="EMBL/GenBank/DDBJ databases">
        <title>Sphingomonas sp. strain CSW-10.</title>
        <authorList>
            <person name="Chen W.-M."/>
        </authorList>
    </citation>
    <scope>NUCLEOTIDE SEQUENCE [LARGE SCALE GENOMIC DNA]</scope>
    <source>
        <strain evidence="1 2">CSW-10</strain>
    </source>
</reference>
<dbReference type="KEGG" id="slan:GV829_09515"/>
<dbReference type="EMBL" id="CP053015">
    <property type="protein sequence ID" value="QJQ33686.1"/>
    <property type="molecule type" value="Genomic_DNA"/>
</dbReference>
<evidence type="ECO:0000313" key="1">
    <source>
        <dbReference type="EMBL" id="QJQ33686.1"/>
    </source>
</evidence>
<evidence type="ECO:0008006" key="3">
    <source>
        <dbReference type="Google" id="ProtNLM"/>
    </source>
</evidence>
<sequence length="104" mass="10382">MGMLDGILGQIGGDQLNELGAKLGLSPEQLQAATAALGKAHAEPGDTVESASAVTGLSADTLTQLMQGIGGEGTLANISNMLDRDGDGNPINDIAGFASKLFGK</sequence>
<accession>A0A6M4AY33</accession>
<dbReference type="Proteomes" id="UP000503018">
    <property type="component" value="Chromosome"/>
</dbReference>
<proteinExistence type="predicted"/>
<dbReference type="AlphaFoldDB" id="A0A6M4AY33"/>